<organism evidence="1">
    <name type="scientific">marine sediment metagenome</name>
    <dbReference type="NCBI Taxonomy" id="412755"/>
    <lineage>
        <taxon>unclassified sequences</taxon>
        <taxon>metagenomes</taxon>
        <taxon>ecological metagenomes</taxon>
    </lineage>
</organism>
<sequence>MENKKEKGIRLCILAAREFVIKVETGLAQSKDSYGKFKRAIFLIESGDRERGDRPRREGEGGG</sequence>
<dbReference type="EMBL" id="LAZR01000397">
    <property type="protein sequence ID" value="KKN70781.1"/>
    <property type="molecule type" value="Genomic_DNA"/>
</dbReference>
<evidence type="ECO:0000313" key="1">
    <source>
        <dbReference type="EMBL" id="KKN70781.1"/>
    </source>
</evidence>
<protein>
    <submittedName>
        <fullName evidence="1">Uncharacterized protein</fullName>
    </submittedName>
</protein>
<proteinExistence type="predicted"/>
<dbReference type="AlphaFoldDB" id="A0A0F9VB71"/>
<name>A0A0F9VB71_9ZZZZ</name>
<comment type="caution">
    <text evidence="1">The sequence shown here is derived from an EMBL/GenBank/DDBJ whole genome shotgun (WGS) entry which is preliminary data.</text>
</comment>
<gene>
    <name evidence="1" type="ORF">LCGC14_0427760</name>
</gene>
<accession>A0A0F9VB71</accession>
<reference evidence="1" key="1">
    <citation type="journal article" date="2015" name="Nature">
        <title>Complex archaea that bridge the gap between prokaryotes and eukaryotes.</title>
        <authorList>
            <person name="Spang A."/>
            <person name="Saw J.H."/>
            <person name="Jorgensen S.L."/>
            <person name="Zaremba-Niedzwiedzka K."/>
            <person name="Martijn J."/>
            <person name="Lind A.E."/>
            <person name="van Eijk R."/>
            <person name="Schleper C."/>
            <person name="Guy L."/>
            <person name="Ettema T.J."/>
        </authorList>
    </citation>
    <scope>NUCLEOTIDE SEQUENCE</scope>
</reference>